<dbReference type="GO" id="GO:0004725">
    <property type="term" value="F:protein tyrosine phosphatase activity"/>
    <property type="evidence" value="ECO:0007669"/>
    <property type="project" value="UniProtKB-EC"/>
</dbReference>
<dbReference type="CDD" id="cd00047">
    <property type="entry name" value="PTPc"/>
    <property type="match status" value="1"/>
</dbReference>
<dbReference type="SUPFAM" id="SSF52799">
    <property type="entry name" value="(Phosphotyrosine protein) phosphatases II"/>
    <property type="match status" value="1"/>
</dbReference>
<dbReference type="PRINTS" id="PR00700">
    <property type="entry name" value="PRTYPHPHTASE"/>
</dbReference>
<feature type="domain" description="Tyrosine specific protein phosphatases" evidence="6">
    <location>
        <begin position="263"/>
        <end position="311"/>
    </location>
</feature>
<evidence type="ECO:0000259" key="6">
    <source>
        <dbReference type="PROSITE" id="PS50056"/>
    </source>
</evidence>
<keyword evidence="3" id="KW-0378">Hydrolase</keyword>
<dbReference type="PANTHER" id="PTHR19134">
    <property type="entry name" value="RECEPTOR-TYPE TYROSINE-PROTEIN PHOSPHATASE"/>
    <property type="match status" value="1"/>
</dbReference>
<dbReference type="SMART" id="SM00194">
    <property type="entry name" value="PTPc"/>
    <property type="match status" value="1"/>
</dbReference>
<evidence type="ECO:0000313" key="7">
    <source>
        <dbReference type="EMBL" id="KAJ1530216.1"/>
    </source>
</evidence>
<name>A0AAV7XYF1_9NEOP</name>
<dbReference type="InterPro" id="IPR000242">
    <property type="entry name" value="PTP_cat"/>
</dbReference>
<evidence type="ECO:0000256" key="4">
    <source>
        <dbReference type="ARBA" id="ARBA00022912"/>
    </source>
</evidence>
<evidence type="ECO:0000256" key="3">
    <source>
        <dbReference type="ARBA" id="ARBA00022801"/>
    </source>
</evidence>
<evidence type="ECO:0000256" key="1">
    <source>
        <dbReference type="ARBA" id="ARBA00009580"/>
    </source>
</evidence>
<sequence>MACGARPLEWPCSGGESTDGPAAHLPALQRDSCSSRGAGGVPPPYSRCAFKSLVAGLPNEAACPALLLEFETLCALSGQHAASSPDRAARLPHNAYKNRYANIVPFDRNRVRLQGYAEDDDTANYINASFITGYSGRVEYIAAQGPKEETTRDFWCMVFEQRVSLIVMLTKLVEGDKVKCYEYYPKLADRFVWGDLALQCSVLTELPAYTLRTLVMSKGSERRVVHHLHFREWPDFGCPASATHVLHICTTVRRHAALFPGLMLVHCSAGVGRTGTLIAVDILVQAIKAKKKVDVFGVVMKLREQRQFMVQCQVITASGVSFT</sequence>
<dbReference type="PROSITE" id="PS00383">
    <property type="entry name" value="TYR_PHOSPHATASE_1"/>
    <property type="match status" value="1"/>
</dbReference>
<dbReference type="PROSITE" id="PS50055">
    <property type="entry name" value="TYR_PHOSPHATASE_PTP"/>
    <property type="match status" value="1"/>
</dbReference>
<dbReference type="PROSITE" id="PS50056">
    <property type="entry name" value="TYR_PHOSPHATASE_2"/>
    <property type="match status" value="1"/>
</dbReference>
<dbReference type="SMART" id="SM00404">
    <property type="entry name" value="PTPc_motif"/>
    <property type="match status" value="1"/>
</dbReference>
<dbReference type="Pfam" id="PF00102">
    <property type="entry name" value="Y_phosphatase"/>
    <property type="match status" value="1"/>
</dbReference>
<keyword evidence="8" id="KW-1185">Reference proteome</keyword>
<dbReference type="GO" id="GO:0008045">
    <property type="term" value="P:motor neuron axon guidance"/>
    <property type="evidence" value="ECO:0007669"/>
    <property type="project" value="TreeGrafter"/>
</dbReference>
<organism evidence="7 8">
    <name type="scientific">Megalurothrips usitatus</name>
    <name type="common">bean blossom thrips</name>
    <dbReference type="NCBI Taxonomy" id="439358"/>
    <lineage>
        <taxon>Eukaryota</taxon>
        <taxon>Metazoa</taxon>
        <taxon>Ecdysozoa</taxon>
        <taxon>Arthropoda</taxon>
        <taxon>Hexapoda</taxon>
        <taxon>Insecta</taxon>
        <taxon>Pterygota</taxon>
        <taxon>Neoptera</taxon>
        <taxon>Paraneoptera</taxon>
        <taxon>Thysanoptera</taxon>
        <taxon>Terebrantia</taxon>
        <taxon>Thripoidea</taxon>
        <taxon>Thripidae</taxon>
        <taxon>Megalurothrips</taxon>
    </lineage>
</organism>
<gene>
    <name evidence="7" type="ORF">ONE63_005143</name>
</gene>
<reference evidence="7" key="1">
    <citation type="submission" date="2022-12" db="EMBL/GenBank/DDBJ databases">
        <title>Chromosome-level genome assembly of the bean flower thrips Megalurothrips usitatus.</title>
        <authorList>
            <person name="Ma L."/>
            <person name="Liu Q."/>
            <person name="Li H."/>
            <person name="Cai W."/>
        </authorList>
    </citation>
    <scope>NUCLEOTIDE SEQUENCE</scope>
    <source>
        <strain evidence="7">Cailab_2022a</strain>
    </source>
</reference>
<proteinExistence type="inferred from homology"/>
<dbReference type="PANTHER" id="PTHR19134:SF562">
    <property type="entry name" value="PROTEIN-TYROSINE-PHOSPHATASE"/>
    <property type="match status" value="1"/>
</dbReference>
<dbReference type="InterPro" id="IPR029021">
    <property type="entry name" value="Prot-tyrosine_phosphatase-like"/>
</dbReference>
<dbReference type="AlphaFoldDB" id="A0AAV7XYF1"/>
<keyword evidence="4" id="KW-0904">Protein phosphatase</keyword>
<dbReference type="InterPro" id="IPR050348">
    <property type="entry name" value="Protein-Tyr_Phosphatase"/>
</dbReference>
<accession>A0AAV7XYF1</accession>
<dbReference type="InterPro" id="IPR000387">
    <property type="entry name" value="Tyr_Pase_dom"/>
</dbReference>
<dbReference type="Gene3D" id="3.90.190.10">
    <property type="entry name" value="Protein tyrosine phosphatase superfamily"/>
    <property type="match status" value="1"/>
</dbReference>
<protein>
    <recommendedName>
        <fullName evidence="2">protein-tyrosine-phosphatase</fullName>
        <ecNumber evidence="2">3.1.3.48</ecNumber>
    </recommendedName>
</protein>
<comment type="similarity">
    <text evidence="1">Belongs to the protein-tyrosine phosphatase family.</text>
</comment>
<feature type="domain" description="Tyrosine-protein phosphatase" evidence="5">
    <location>
        <begin position="66"/>
        <end position="323"/>
    </location>
</feature>
<dbReference type="InterPro" id="IPR003595">
    <property type="entry name" value="Tyr_Pase_cat"/>
</dbReference>
<dbReference type="EMBL" id="JAPTSV010000002">
    <property type="protein sequence ID" value="KAJ1530216.1"/>
    <property type="molecule type" value="Genomic_DNA"/>
</dbReference>
<dbReference type="EC" id="3.1.3.48" evidence="2"/>
<comment type="caution">
    <text evidence="7">The sequence shown here is derived from an EMBL/GenBank/DDBJ whole genome shotgun (WGS) entry which is preliminary data.</text>
</comment>
<evidence type="ECO:0000313" key="8">
    <source>
        <dbReference type="Proteomes" id="UP001075354"/>
    </source>
</evidence>
<dbReference type="InterPro" id="IPR016130">
    <property type="entry name" value="Tyr_Pase_AS"/>
</dbReference>
<evidence type="ECO:0000259" key="5">
    <source>
        <dbReference type="PROSITE" id="PS50055"/>
    </source>
</evidence>
<dbReference type="Proteomes" id="UP001075354">
    <property type="component" value="Chromosome 2"/>
</dbReference>
<evidence type="ECO:0000256" key="2">
    <source>
        <dbReference type="ARBA" id="ARBA00013064"/>
    </source>
</evidence>